<accession>C0PCG7</accession>
<protein>
    <submittedName>
        <fullName evidence="2">Uncharacterized protein</fullName>
    </submittedName>
</protein>
<sequence length="36" mass="3791">MGSTVIKLSLLLAIGSTVIKLTLVIKSIGYILFLGN</sequence>
<name>C0PCG7_MAIZE</name>
<evidence type="ECO:0000256" key="1">
    <source>
        <dbReference type="SAM" id="Phobius"/>
    </source>
</evidence>
<reference evidence="2" key="1">
    <citation type="journal article" date="2009" name="PLoS Genet.">
        <title>Sequencing, mapping, and analysis of 27,455 maize full-length cDNAs.</title>
        <authorList>
            <person name="Soderlund C."/>
            <person name="Descour A."/>
            <person name="Kudrna D."/>
            <person name="Bomhoff M."/>
            <person name="Boyd L."/>
            <person name="Currie J."/>
            <person name="Angelova A."/>
            <person name="Collura K."/>
            <person name="Wissotski M."/>
            <person name="Ashley E."/>
            <person name="Morrow D."/>
            <person name="Fernandes J."/>
            <person name="Walbot V."/>
            <person name="Yu Y."/>
        </authorList>
    </citation>
    <scope>NUCLEOTIDE SEQUENCE</scope>
    <source>
        <strain evidence="2">B73</strain>
    </source>
</reference>
<keyword evidence="1" id="KW-0472">Membrane</keyword>
<keyword evidence="1" id="KW-1133">Transmembrane helix</keyword>
<dbReference type="AlphaFoldDB" id="C0PCG7"/>
<feature type="transmembrane region" description="Helical" evidence="1">
    <location>
        <begin position="12"/>
        <end position="33"/>
    </location>
</feature>
<proteinExistence type="evidence at transcript level"/>
<keyword evidence="1" id="KW-0812">Transmembrane</keyword>
<organism evidence="2">
    <name type="scientific">Zea mays</name>
    <name type="common">Maize</name>
    <dbReference type="NCBI Taxonomy" id="4577"/>
    <lineage>
        <taxon>Eukaryota</taxon>
        <taxon>Viridiplantae</taxon>
        <taxon>Streptophyta</taxon>
        <taxon>Embryophyta</taxon>
        <taxon>Tracheophyta</taxon>
        <taxon>Spermatophyta</taxon>
        <taxon>Magnoliopsida</taxon>
        <taxon>Liliopsida</taxon>
        <taxon>Poales</taxon>
        <taxon>Poaceae</taxon>
        <taxon>PACMAD clade</taxon>
        <taxon>Panicoideae</taxon>
        <taxon>Andropogonodae</taxon>
        <taxon>Andropogoneae</taxon>
        <taxon>Tripsacinae</taxon>
        <taxon>Zea</taxon>
    </lineage>
</organism>
<dbReference type="EMBL" id="BT065986">
    <property type="protein sequence ID" value="ACN31862.1"/>
    <property type="molecule type" value="mRNA"/>
</dbReference>
<evidence type="ECO:0000313" key="2">
    <source>
        <dbReference type="EMBL" id="ACN31862.1"/>
    </source>
</evidence>